<gene>
    <name evidence="2" type="ORF">ES288_D13G127100v1</name>
</gene>
<keyword evidence="1" id="KW-0472">Membrane</keyword>
<accession>A0A5D2A025</accession>
<dbReference type="AlphaFoldDB" id="A0A5D2A025"/>
<protein>
    <submittedName>
        <fullName evidence="2">Uncharacterized protein</fullName>
    </submittedName>
</protein>
<proteinExistence type="predicted"/>
<evidence type="ECO:0000313" key="3">
    <source>
        <dbReference type="Proteomes" id="UP000323506"/>
    </source>
</evidence>
<reference evidence="2 3" key="1">
    <citation type="submission" date="2019-06" db="EMBL/GenBank/DDBJ databases">
        <title>WGS assembly of Gossypium darwinii.</title>
        <authorList>
            <person name="Chen Z.J."/>
            <person name="Sreedasyam A."/>
            <person name="Ando A."/>
            <person name="Song Q."/>
            <person name="De L."/>
            <person name="Hulse-Kemp A."/>
            <person name="Ding M."/>
            <person name="Ye W."/>
            <person name="Kirkbride R."/>
            <person name="Jenkins J."/>
            <person name="Plott C."/>
            <person name="Lovell J."/>
            <person name="Lin Y.-M."/>
            <person name="Vaughn R."/>
            <person name="Liu B."/>
            <person name="Li W."/>
            <person name="Simpson S."/>
            <person name="Scheffler B."/>
            <person name="Saski C."/>
            <person name="Grover C."/>
            <person name="Hu G."/>
            <person name="Conover J."/>
            <person name="Carlson J."/>
            <person name="Shu S."/>
            <person name="Boston L."/>
            <person name="Williams M."/>
            <person name="Peterson D."/>
            <person name="Mcgee K."/>
            <person name="Jones D."/>
            <person name="Wendel J."/>
            <person name="Stelly D."/>
            <person name="Grimwood J."/>
            <person name="Schmutz J."/>
        </authorList>
    </citation>
    <scope>NUCLEOTIDE SEQUENCE [LARGE SCALE GENOMIC DNA]</scope>
    <source>
        <strain evidence="2">1808015.09</strain>
    </source>
</reference>
<feature type="transmembrane region" description="Helical" evidence="1">
    <location>
        <begin position="20"/>
        <end position="47"/>
    </location>
</feature>
<evidence type="ECO:0000313" key="2">
    <source>
        <dbReference type="EMBL" id="TYG37256.1"/>
    </source>
</evidence>
<keyword evidence="1" id="KW-0812">Transmembrane</keyword>
<keyword evidence="3" id="KW-1185">Reference proteome</keyword>
<dbReference type="Proteomes" id="UP000323506">
    <property type="component" value="Chromosome D13"/>
</dbReference>
<name>A0A5D2A025_GOSDA</name>
<dbReference type="EMBL" id="CM017713">
    <property type="protein sequence ID" value="TYG37256.1"/>
    <property type="molecule type" value="Genomic_DNA"/>
</dbReference>
<keyword evidence="1" id="KW-1133">Transmembrane helix</keyword>
<sequence length="53" mass="5969">MPPPGWGPLQEDRRGLPVYVAALILFAVVFAVFFLLAWNMVPVHAFLCSKIRN</sequence>
<organism evidence="2 3">
    <name type="scientific">Gossypium darwinii</name>
    <name type="common">Darwin's cotton</name>
    <name type="synonym">Gossypium barbadense var. darwinii</name>
    <dbReference type="NCBI Taxonomy" id="34276"/>
    <lineage>
        <taxon>Eukaryota</taxon>
        <taxon>Viridiplantae</taxon>
        <taxon>Streptophyta</taxon>
        <taxon>Embryophyta</taxon>
        <taxon>Tracheophyta</taxon>
        <taxon>Spermatophyta</taxon>
        <taxon>Magnoliopsida</taxon>
        <taxon>eudicotyledons</taxon>
        <taxon>Gunneridae</taxon>
        <taxon>Pentapetalae</taxon>
        <taxon>rosids</taxon>
        <taxon>malvids</taxon>
        <taxon>Malvales</taxon>
        <taxon>Malvaceae</taxon>
        <taxon>Malvoideae</taxon>
        <taxon>Gossypium</taxon>
    </lineage>
</organism>
<evidence type="ECO:0000256" key="1">
    <source>
        <dbReference type="SAM" id="Phobius"/>
    </source>
</evidence>